<feature type="domain" description="CusB-like beta-barrel" evidence="5">
    <location>
        <begin position="201"/>
        <end position="272"/>
    </location>
</feature>
<gene>
    <name evidence="7" type="ORF">BTO32_05895</name>
</gene>
<dbReference type="Pfam" id="PF25917">
    <property type="entry name" value="BSH_RND"/>
    <property type="match status" value="1"/>
</dbReference>
<evidence type="ECO:0000256" key="3">
    <source>
        <dbReference type="SAM" id="Coils"/>
    </source>
</evidence>
<organism evidence="7 8">
    <name type="scientific">Marinobacter lutaoensis</name>
    <dbReference type="NCBI Taxonomy" id="135739"/>
    <lineage>
        <taxon>Bacteria</taxon>
        <taxon>Pseudomonadati</taxon>
        <taxon>Pseudomonadota</taxon>
        <taxon>Gammaproteobacteria</taxon>
        <taxon>Pseudomonadales</taxon>
        <taxon>Marinobacteraceae</taxon>
        <taxon>Marinobacter</taxon>
    </lineage>
</organism>
<evidence type="ECO:0000259" key="6">
    <source>
        <dbReference type="Pfam" id="PF25989"/>
    </source>
</evidence>
<keyword evidence="8" id="KW-1185">Reference proteome</keyword>
<dbReference type="Gene3D" id="1.10.287.470">
    <property type="entry name" value="Helix hairpin bin"/>
    <property type="match status" value="1"/>
</dbReference>
<evidence type="ECO:0000259" key="4">
    <source>
        <dbReference type="Pfam" id="PF25917"/>
    </source>
</evidence>
<feature type="domain" description="YknX-like C-terminal permuted SH3-like" evidence="6">
    <location>
        <begin position="278"/>
        <end position="345"/>
    </location>
</feature>
<dbReference type="PANTHER" id="PTHR30469">
    <property type="entry name" value="MULTIDRUG RESISTANCE PROTEIN MDTA"/>
    <property type="match status" value="1"/>
</dbReference>
<dbReference type="InterPro" id="IPR058637">
    <property type="entry name" value="YknX-like_C"/>
</dbReference>
<dbReference type="AlphaFoldDB" id="A0A1V2DV23"/>
<accession>A0A1V2DV23</accession>
<comment type="similarity">
    <text evidence="1">Belongs to the membrane fusion protein (MFP) (TC 8.A.1) family.</text>
</comment>
<evidence type="ECO:0000256" key="2">
    <source>
        <dbReference type="ARBA" id="ARBA00023054"/>
    </source>
</evidence>
<dbReference type="NCBIfam" id="TIGR01730">
    <property type="entry name" value="RND_mfp"/>
    <property type="match status" value="1"/>
</dbReference>
<dbReference type="GO" id="GO:1990281">
    <property type="term" value="C:efflux pump complex"/>
    <property type="evidence" value="ECO:0007669"/>
    <property type="project" value="TreeGrafter"/>
</dbReference>
<evidence type="ECO:0000313" key="7">
    <source>
        <dbReference type="EMBL" id="ONF44512.1"/>
    </source>
</evidence>
<dbReference type="OrthoDB" id="9806939at2"/>
<feature type="coiled-coil region" evidence="3">
    <location>
        <begin position="100"/>
        <end position="127"/>
    </location>
</feature>
<dbReference type="Gene3D" id="2.40.50.100">
    <property type="match status" value="1"/>
</dbReference>
<dbReference type="Proteomes" id="UP000189339">
    <property type="component" value="Unassembled WGS sequence"/>
</dbReference>
<feature type="domain" description="Multidrug resistance protein MdtA-like barrel-sandwich hybrid" evidence="4">
    <location>
        <begin position="66"/>
        <end position="189"/>
    </location>
</feature>
<dbReference type="EMBL" id="MSCW01000004">
    <property type="protein sequence ID" value="ONF44512.1"/>
    <property type="molecule type" value="Genomic_DNA"/>
</dbReference>
<protein>
    <submittedName>
        <fullName evidence="7">Efflux transporter periplasmic adaptor subunit</fullName>
    </submittedName>
</protein>
<dbReference type="GO" id="GO:0015562">
    <property type="term" value="F:efflux transmembrane transporter activity"/>
    <property type="evidence" value="ECO:0007669"/>
    <property type="project" value="TreeGrafter"/>
</dbReference>
<evidence type="ECO:0000256" key="1">
    <source>
        <dbReference type="ARBA" id="ARBA00009477"/>
    </source>
</evidence>
<sequence length="364" mass="39431">MWKQWLIAVVVLAVAVGGGWAYRQWSSGERSGPVAERPAAAVNVVHPHRDTVRDEIHTVGSLKALRAVELTTEVSGRVVAIHLGAGRRVDQGELLLRLDDRQARADLAEVEAQLADARRQLERATRLRSNNSVSQSQVDALRTAVDVALAQRQAARVRLENHSIRAPFAGVVGLTDITVGAYVTAGTTITTLDATERMELAFAVPERFLGQVYPGQEVRGESPAFPDRPFLGELAELGTRVDELSRTLPVRALIDNHEGLLRPGQFLSASLTLARRQALVIPEQAVLVRGGDHYVFVAEDGVARRVSVTLGARMPGRVEVLTGLSEDDQVIVTGQDRLGSGDRVRILEGEPVLPDNRFLGAVGS</sequence>
<dbReference type="STRING" id="135739.BTO32_05895"/>
<dbReference type="RefSeq" id="WP_076723628.1">
    <property type="nucleotide sequence ID" value="NZ_MSCW01000004.1"/>
</dbReference>
<evidence type="ECO:0000259" key="5">
    <source>
        <dbReference type="Pfam" id="PF25954"/>
    </source>
</evidence>
<dbReference type="SUPFAM" id="SSF111369">
    <property type="entry name" value="HlyD-like secretion proteins"/>
    <property type="match status" value="1"/>
</dbReference>
<reference evidence="7 8" key="1">
    <citation type="submission" date="2016-12" db="EMBL/GenBank/DDBJ databases">
        <title>Marinobacter lutaoensis whole genome sequencing.</title>
        <authorList>
            <person name="Verma A."/>
            <person name="Krishnamurthi S."/>
        </authorList>
    </citation>
    <scope>NUCLEOTIDE SEQUENCE [LARGE SCALE GENOMIC DNA]</scope>
    <source>
        <strain evidence="7 8">T5054</strain>
    </source>
</reference>
<dbReference type="PANTHER" id="PTHR30469:SF11">
    <property type="entry name" value="BLL4320 PROTEIN"/>
    <property type="match status" value="1"/>
</dbReference>
<dbReference type="InterPro" id="IPR058625">
    <property type="entry name" value="MdtA-like_BSH"/>
</dbReference>
<dbReference type="Pfam" id="PF25954">
    <property type="entry name" value="Beta-barrel_RND_2"/>
    <property type="match status" value="1"/>
</dbReference>
<proteinExistence type="inferred from homology"/>
<dbReference type="Gene3D" id="2.40.420.20">
    <property type="match status" value="1"/>
</dbReference>
<dbReference type="InterPro" id="IPR058792">
    <property type="entry name" value="Beta-barrel_RND_2"/>
</dbReference>
<dbReference type="FunFam" id="2.40.30.170:FF:000010">
    <property type="entry name" value="Efflux RND transporter periplasmic adaptor subunit"/>
    <property type="match status" value="1"/>
</dbReference>
<comment type="caution">
    <text evidence="7">The sequence shown here is derived from an EMBL/GenBank/DDBJ whole genome shotgun (WGS) entry which is preliminary data.</text>
</comment>
<evidence type="ECO:0000313" key="8">
    <source>
        <dbReference type="Proteomes" id="UP000189339"/>
    </source>
</evidence>
<dbReference type="Gene3D" id="2.40.30.170">
    <property type="match status" value="1"/>
</dbReference>
<dbReference type="Pfam" id="PF25989">
    <property type="entry name" value="YknX_C"/>
    <property type="match status" value="1"/>
</dbReference>
<keyword evidence="2 3" id="KW-0175">Coiled coil</keyword>
<name>A0A1V2DV23_9GAMM</name>
<dbReference type="InterPro" id="IPR006143">
    <property type="entry name" value="RND_pump_MFP"/>
</dbReference>